<dbReference type="InterPro" id="IPR007593">
    <property type="entry name" value="CD225/Dispanin_fam"/>
</dbReference>
<sequence length="112" mass="12115">MSTPPPFQEAAPGPIQSYMVWSILITIASLCFCCVIGTIPGIVAIVFSSQVNSKLAQGDHAGAQDSSRQAKLWCWITSGLCIVGVLFNVVWLLGGGAEHYMEMMQQIQNAQR</sequence>
<feature type="transmembrane region" description="Helical" evidence="5">
    <location>
        <begin position="72"/>
        <end position="94"/>
    </location>
</feature>
<dbReference type="Pfam" id="PF04505">
    <property type="entry name" value="CD225"/>
    <property type="match status" value="1"/>
</dbReference>
<name>A0A3M8SNI5_9GAMM</name>
<dbReference type="PANTHER" id="PTHR14948">
    <property type="entry name" value="NG5"/>
    <property type="match status" value="1"/>
</dbReference>
<comment type="subcellular location">
    <subcellularLocation>
        <location evidence="1">Membrane</location>
    </subcellularLocation>
</comment>
<reference evidence="6 7" key="1">
    <citation type="submission" date="2018-11" db="EMBL/GenBank/DDBJ databases">
        <title>Lysobacter cryohumiis sp. nov., isolated from soil in the Tianshan Mountains, Xinjiang, China.</title>
        <authorList>
            <person name="Luo Y."/>
            <person name="Sheng H."/>
        </authorList>
    </citation>
    <scope>NUCLEOTIDE SEQUENCE [LARGE SCALE GENOMIC DNA]</scope>
    <source>
        <strain evidence="6 7">ZS60</strain>
    </source>
</reference>
<keyword evidence="4 5" id="KW-0472">Membrane</keyword>
<dbReference type="Proteomes" id="UP000267049">
    <property type="component" value="Unassembled WGS sequence"/>
</dbReference>
<gene>
    <name evidence="6" type="ORF">EER27_15135</name>
</gene>
<keyword evidence="3 5" id="KW-1133">Transmembrane helix</keyword>
<evidence type="ECO:0000256" key="1">
    <source>
        <dbReference type="ARBA" id="ARBA00004370"/>
    </source>
</evidence>
<dbReference type="InterPro" id="IPR051423">
    <property type="entry name" value="CD225/Dispanin"/>
</dbReference>
<evidence type="ECO:0000256" key="5">
    <source>
        <dbReference type="SAM" id="Phobius"/>
    </source>
</evidence>
<dbReference type="OrthoDB" id="6024442at2"/>
<dbReference type="GO" id="GO:0016020">
    <property type="term" value="C:membrane"/>
    <property type="evidence" value="ECO:0007669"/>
    <property type="project" value="UniProtKB-SubCell"/>
</dbReference>
<feature type="transmembrane region" description="Helical" evidence="5">
    <location>
        <begin position="20"/>
        <end position="47"/>
    </location>
</feature>
<evidence type="ECO:0000313" key="6">
    <source>
        <dbReference type="EMBL" id="RNF82245.1"/>
    </source>
</evidence>
<organism evidence="6 7">
    <name type="scientific">Montanilutibacter psychrotolerans</name>
    <dbReference type="NCBI Taxonomy" id="1327343"/>
    <lineage>
        <taxon>Bacteria</taxon>
        <taxon>Pseudomonadati</taxon>
        <taxon>Pseudomonadota</taxon>
        <taxon>Gammaproteobacteria</taxon>
        <taxon>Lysobacterales</taxon>
        <taxon>Lysobacteraceae</taxon>
        <taxon>Montanilutibacter</taxon>
    </lineage>
</organism>
<keyword evidence="7" id="KW-1185">Reference proteome</keyword>
<comment type="caution">
    <text evidence="6">The sequence shown here is derived from an EMBL/GenBank/DDBJ whole genome shotgun (WGS) entry which is preliminary data.</text>
</comment>
<dbReference type="RefSeq" id="WP_123088972.1">
    <property type="nucleotide sequence ID" value="NZ_RIBS01000009.1"/>
</dbReference>
<evidence type="ECO:0000256" key="4">
    <source>
        <dbReference type="ARBA" id="ARBA00023136"/>
    </source>
</evidence>
<dbReference type="EMBL" id="RIBS01000009">
    <property type="protein sequence ID" value="RNF82245.1"/>
    <property type="molecule type" value="Genomic_DNA"/>
</dbReference>
<dbReference type="PANTHER" id="PTHR14948:SF25">
    <property type="entry name" value="DUF4190 DOMAIN-CONTAINING PROTEIN"/>
    <property type="match status" value="1"/>
</dbReference>
<proteinExistence type="predicted"/>
<keyword evidence="2 5" id="KW-0812">Transmembrane</keyword>
<evidence type="ECO:0000256" key="2">
    <source>
        <dbReference type="ARBA" id="ARBA00022692"/>
    </source>
</evidence>
<protein>
    <submittedName>
        <fullName evidence="6">CD225/dispanin family protein</fullName>
    </submittedName>
</protein>
<dbReference type="AlphaFoldDB" id="A0A3M8SNI5"/>
<evidence type="ECO:0000313" key="7">
    <source>
        <dbReference type="Proteomes" id="UP000267049"/>
    </source>
</evidence>
<evidence type="ECO:0000256" key="3">
    <source>
        <dbReference type="ARBA" id="ARBA00022989"/>
    </source>
</evidence>
<accession>A0A3M8SNI5</accession>